<name>A0A6A3F594_9STRA</name>
<proteinExistence type="predicted"/>
<evidence type="ECO:0000313" key="2">
    <source>
        <dbReference type="EMBL" id="KAE8940602.1"/>
    </source>
</evidence>
<comment type="caution">
    <text evidence="2">The sequence shown here is derived from an EMBL/GenBank/DDBJ whole genome shotgun (WGS) entry which is preliminary data.</text>
</comment>
<protein>
    <submittedName>
        <fullName evidence="2">Uncharacterized protein</fullName>
    </submittedName>
</protein>
<dbReference type="AlphaFoldDB" id="A0A6A3F594"/>
<dbReference type="EMBL" id="QXFZ01000545">
    <property type="protein sequence ID" value="KAE9112448.1"/>
    <property type="molecule type" value="Genomic_DNA"/>
</dbReference>
<evidence type="ECO:0000313" key="6">
    <source>
        <dbReference type="Proteomes" id="UP000440367"/>
    </source>
</evidence>
<evidence type="ECO:0000313" key="7">
    <source>
        <dbReference type="Proteomes" id="UP000441208"/>
    </source>
</evidence>
<dbReference type="Proteomes" id="UP000441208">
    <property type="component" value="Unassembled WGS sequence"/>
</dbReference>
<sequence>MTGGLEEAWNSRLGYWRWVEEERHGLSRRDWSKSGGGCGKKYDGDSKPSRRNSCTEEGTSSVASPGFRVILTMAPLKILIVGPKEAG</sequence>
<organism evidence="2 5">
    <name type="scientific">Phytophthora fragariae</name>
    <dbReference type="NCBI Taxonomy" id="53985"/>
    <lineage>
        <taxon>Eukaryota</taxon>
        <taxon>Sar</taxon>
        <taxon>Stramenopiles</taxon>
        <taxon>Oomycota</taxon>
        <taxon>Peronosporomycetes</taxon>
        <taxon>Peronosporales</taxon>
        <taxon>Peronosporaceae</taxon>
        <taxon>Phytophthora</taxon>
    </lineage>
</organism>
<evidence type="ECO:0000313" key="3">
    <source>
        <dbReference type="EMBL" id="KAE9112448.1"/>
    </source>
</evidence>
<feature type="non-terminal residue" evidence="2">
    <location>
        <position position="87"/>
    </location>
</feature>
<feature type="compositionally biased region" description="Polar residues" evidence="1">
    <location>
        <begin position="51"/>
        <end position="62"/>
    </location>
</feature>
<dbReference type="EMBL" id="QXGD01000890">
    <property type="protein sequence ID" value="KAE9221161.1"/>
    <property type="molecule type" value="Genomic_DNA"/>
</dbReference>
<accession>A0A6A3F594</accession>
<evidence type="ECO:0000313" key="4">
    <source>
        <dbReference type="EMBL" id="KAE9221161.1"/>
    </source>
</evidence>
<evidence type="ECO:0000256" key="1">
    <source>
        <dbReference type="SAM" id="MobiDB-lite"/>
    </source>
</evidence>
<evidence type="ECO:0000313" key="5">
    <source>
        <dbReference type="Proteomes" id="UP000429523"/>
    </source>
</evidence>
<dbReference type="Proteomes" id="UP000440367">
    <property type="component" value="Unassembled WGS sequence"/>
</dbReference>
<feature type="region of interest" description="Disordered" evidence="1">
    <location>
        <begin position="24"/>
        <end position="62"/>
    </location>
</feature>
<dbReference type="EMBL" id="QXGF01000413">
    <property type="protein sequence ID" value="KAE8940602.1"/>
    <property type="molecule type" value="Genomic_DNA"/>
</dbReference>
<dbReference type="Proteomes" id="UP000429523">
    <property type="component" value="Unassembled WGS sequence"/>
</dbReference>
<gene>
    <name evidence="4" type="ORF">PF002_g15662</name>
    <name evidence="3" type="ORF">PF007_g11085</name>
    <name evidence="2" type="ORF">PF009_g9574</name>
</gene>
<reference evidence="5 6" key="1">
    <citation type="submission" date="2018-08" db="EMBL/GenBank/DDBJ databases">
        <title>Genomic investigation of the strawberry pathogen Phytophthora fragariae indicates pathogenicity is determined by transcriptional variation in three key races.</title>
        <authorList>
            <person name="Adams T.M."/>
            <person name="Armitage A.D."/>
            <person name="Sobczyk M.K."/>
            <person name="Bates H.J."/>
            <person name="Dunwell J.M."/>
            <person name="Nellist C.F."/>
            <person name="Harrison R.J."/>
        </authorList>
    </citation>
    <scope>NUCLEOTIDE SEQUENCE [LARGE SCALE GENOMIC DNA]</scope>
    <source>
        <strain evidence="4 6">BC-1</strain>
        <strain evidence="3 7">NOV-71</strain>
        <strain evidence="2 5">NOV-9</strain>
    </source>
</reference>